<dbReference type="Pfam" id="PF13416">
    <property type="entry name" value="SBP_bac_8"/>
    <property type="match status" value="1"/>
</dbReference>
<dbReference type="InterPro" id="IPR050490">
    <property type="entry name" value="Bact_solute-bd_prot1"/>
</dbReference>
<dbReference type="Proteomes" id="UP001597262">
    <property type="component" value="Unassembled WGS sequence"/>
</dbReference>
<feature type="signal peptide" evidence="2">
    <location>
        <begin position="1"/>
        <end position="20"/>
    </location>
</feature>
<dbReference type="CDD" id="cd14748">
    <property type="entry name" value="PBP2_UgpB"/>
    <property type="match status" value="1"/>
</dbReference>
<dbReference type="SUPFAM" id="SSF53850">
    <property type="entry name" value="Periplasmic binding protein-like II"/>
    <property type="match status" value="1"/>
</dbReference>
<keyword evidence="2" id="KW-0732">Signal</keyword>
<evidence type="ECO:0000256" key="2">
    <source>
        <dbReference type="SAM" id="SignalP"/>
    </source>
</evidence>
<dbReference type="PANTHER" id="PTHR43649:SF12">
    <property type="entry name" value="DIACETYLCHITOBIOSE BINDING PROTEIN DASA"/>
    <property type="match status" value="1"/>
</dbReference>
<accession>A0ABW3S090</accession>
<keyword evidence="4" id="KW-1185">Reference proteome</keyword>
<gene>
    <name evidence="3" type="ORF">ACFQ3W_14755</name>
</gene>
<evidence type="ECO:0000313" key="4">
    <source>
        <dbReference type="Proteomes" id="UP001597262"/>
    </source>
</evidence>
<proteinExistence type="predicted"/>
<dbReference type="EMBL" id="JBHTLM010000010">
    <property type="protein sequence ID" value="MFD1177551.1"/>
    <property type="molecule type" value="Genomic_DNA"/>
</dbReference>
<evidence type="ECO:0000313" key="3">
    <source>
        <dbReference type="EMBL" id="MFD1177551.1"/>
    </source>
</evidence>
<reference evidence="4" key="1">
    <citation type="journal article" date="2019" name="Int. J. Syst. Evol. Microbiol.">
        <title>The Global Catalogue of Microorganisms (GCM) 10K type strain sequencing project: providing services to taxonomists for standard genome sequencing and annotation.</title>
        <authorList>
            <consortium name="The Broad Institute Genomics Platform"/>
            <consortium name="The Broad Institute Genome Sequencing Center for Infectious Disease"/>
            <person name="Wu L."/>
            <person name="Ma J."/>
        </authorList>
    </citation>
    <scope>NUCLEOTIDE SEQUENCE [LARGE SCALE GENOMIC DNA]</scope>
    <source>
        <strain evidence="4">CCUG 59189</strain>
    </source>
</reference>
<feature type="compositionally biased region" description="Low complexity" evidence="1">
    <location>
        <begin position="42"/>
        <end position="51"/>
    </location>
</feature>
<name>A0ABW3S090_9BACL</name>
<sequence>MRTKKWNVLLTLTVLVGILAGCGGGNSGAGQDTGNGKAANPATTSTETASAEAGKTKVQFWHSLGGKNGEYIDALIKRFNDSHKDIEVVGTYQGNYDETVTKLQQAIASDTAPDVSMLERAYVQMFADSDVLEDLTPYMEKSGLSKDDFTPGLMGHSIFNDKLVSLPLNRSTPILHVNKTLLDKKGLAVPTTWEELKKVANALVEKKGKEYTRYGLTMPYDTWYPIAMISQAGGKFFNDEKTSTGFVGNGVGEKVFSYLKDLQSTGALYYPPAQDSGNIVNGMFTEGKVAMMFQSTGAIGGLSSSVDFDYVTAFLPKNDRFANPTGGANVSLMSSSKQKDAAWEFIRWMETDPQGGLQFILQSGYLPFTKKMVESPEIKELWAKEPNRKVAYDQLQYAVDTNMDVAWPEVMQEFFSAIEAIMYDSKDIPATLATFNKEAERILAEN</sequence>
<comment type="caution">
    <text evidence="3">The sequence shown here is derived from an EMBL/GenBank/DDBJ whole genome shotgun (WGS) entry which is preliminary data.</text>
</comment>
<feature type="chain" id="PRO_5046243576" evidence="2">
    <location>
        <begin position="21"/>
        <end position="446"/>
    </location>
</feature>
<dbReference type="PROSITE" id="PS51257">
    <property type="entry name" value="PROKAR_LIPOPROTEIN"/>
    <property type="match status" value="1"/>
</dbReference>
<dbReference type="PANTHER" id="PTHR43649">
    <property type="entry name" value="ARABINOSE-BINDING PROTEIN-RELATED"/>
    <property type="match status" value="1"/>
</dbReference>
<organism evidence="3 4">
    <name type="scientific">Paenibacillus puldeungensis</name>
    <dbReference type="NCBI Taxonomy" id="696536"/>
    <lineage>
        <taxon>Bacteria</taxon>
        <taxon>Bacillati</taxon>
        <taxon>Bacillota</taxon>
        <taxon>Bacilli</taxon>
        <taxon>Bacillales</taxon>
        <taxon>Paenibacillaceae</taxon>
        <taxon>Paenibacillus</taxon>
    </lineage>
</organism>
<dbReference type="RefSeq" id="WP_379320000.1">
    <property type="nucleotide sequence ID" value="NZ_JBHTLM010000010.1"/>
</dbReference>
<protein>
    <submittedName>
        <fullName evidence="3">ABC transporter substrate-binding protein</fullName>
    </submittedName>
</protein>
<evidence type="ECO:0000256" key="1">
    <source>
        <dbReference type="SAM" id="MobiDB-lite"/>
    </source>
</evidence>
<dbReference type="Gene3D" id="3.40.190.10">
    <property type="entry name" value="Periplasmic binding protein-like II"/>
    <property type="match status" value="1"/>
</dbReference>
<dbReference type="InterPro" id="IPR006059">
    <property type="entry name" value="SBP"/>
</dbReference>
<feature type="region of interest" description="Disordered" evidence="1">
    <location>
        <begin position="29"/>
        <end position="51"/>
    </location>
</feature>